<dbReference type="Pfam" id="PF02358">
    <property type="entry name" value="Trehalose_PPase"/>
    <property type="match status" value="1"/>
</dbReference>
<name>A0A369QBI2_9SPHN</name>
<proteinExistence type="inferred from homology"/>
<dbReference type="NCBIfam" id="TIGR00685">
    <property type="entry name" value="T6PP"/>
    <property type="match status" value="1"/>
</dbReference>
<dbReference type="UniPathway" id="UPA00299"/>
<dbReference type="OrthoDB" id="9814913at2"/>
<dbReference type="InterPro" id="IPR003337">
    <property type="entry name" value="Trehalose_PPase"/>
</dbReference>
<comment type="cofactor">
    <cofactor evidence="4">
        <name>Mg(2+)</name>
        <dbReference type="ChEBI" id="CHEBI:18420"/>
    </cofactor>
</comment>
<dbReference type="SUPFAM" id="SSF56784">
    <property type="entry name" value="HAD-like"/>
    <property type="match status" value="1"/>
</dbReference>
<comment type="similarity">
    <text evidence="2 4">Belongs to the trehalose phosphatase family.</text>
</comment>
<dbReference type="AlphaFoldDB" id="A0A369QBI2"/>
<reference evidence="5 6" key="1">
    <citation type="submission" date="2018-04" db="EMBL/GenBank/DDBJ databases">
        <title>Altererythrobacter sp. HME9302 genome sequencing and assembly.</title>
        <authorList>
            <person name="Kang H."/>
            <person name="Kim H."/>
            <person name="Joh K."/>
        </authorList>
    </citation>
    <scope>NUCLEOTIDE SEQUENCE [LARGE SCALE GENOMIC DNA]</scope>
    <source>
        <strain evidence="5 6">HME9302</strain>
    </source>
</reference>
<dbReference type="NCBIfam" id="TIGR01484">
    <property type="entry name" value="HAD-SF-IIB"/>
    <property type="match status" value="1"/>
</dbReference>
<dbReference type="Proteomes" id="UP000253727">
    <property type="component" value="Unassembled WGS sequence"/>
</dbReference>
<keyword evidence="3 4" id="KW-0378">Hydrolase</keyword>
<organism evidence="5 6">
    <name type="scientific">Alteripontixanthobacter maritimus</name>
    <dbReference type="NCBI Taxonomy" id="2161824"/>
    <lineage>
        <taxon>Bacteria</taxon>
        <taxon>Pseudomonadati</taxon>
        <taxon>Pseudomonadota</taxon>
        <taxon>Alphaproteobacteria</taxon>
        <taxon>Sphingomonadales</taxon>
        <taxon>Erythrobacteraceae</taxon>
        <taxon>Alteripontixanthobacter</taxon>
    </lineage>
</organism>
<comment type="pathway">
    <text evidence="1 4">Glycan biosynthesis; trehalose biosynthesis.</text>
</comment>
<dbReference type="InterPro" id="IPR023214">
    <property type="entry name" value="HAD_sf"/>
</dbReference>
<comment type="caution">
    <text evidence="5">The sequence shown here is derived from an EMBL/GenBank/DDBJ whole genome shotgun (WGS) entry which is preliminary data.</text>
</comment>
<dbReference type="GO" id="GO:0004805">
    <property type="term" value="F:trehalose-phosphatase activity"/>
    <property type="evidence" value="ECO:0007669"/>
    <property type="project" value="UniProtKB-EC"/>
</dbReference>
<dbReference type="GO" id="GO:0005992">
    <property type="term" value="P:trehalose biosynthetic process"/>
    <property type="evidence" value="ECO:0007669"/>
    <property type="project" value="UniProtKB-UniPathway"/>
</dbReference>
<evidence type="ECO:0000256" key="3">
    <source>
        <dbReference type="ARBA" id="ARBA00022801"/>
    </source>
</evidence>
<dbReference type="GO" id="GO:0046872">
    <property type="term" value="F:metal ion binding"/>
    <property type="evidence" value="ECO:0007669"/>
    <property type="project" value="UniProtKB-KW"/>
</dbReference>
<keyword evidence="6" id="KW-1185">Reference proteome</keyword>
<dbReference type="Gene3D" id="3.30.70.1020">
    <property type="entry name" value="Trehalose-6-phosphate phosphatase related protein, domain 2"/>
    <property type="match status" value="1"/>
</dbReference>
<comment type="catalytic activity">
    <reaction evidence="4">
        <text>alpha,alpha-trehalose 6-phosphate + H2O = alpha,alpha-trehalose + phosphate</text>
        <dbReference type="Rhea" id="RHEA:23420"/>
        <dbReference type="ChEBI" id="CHEBI:15377"/>
        <dbReference type="ChEBI" id="CHEBI:16551"/>
        <dbReference type="ChEBI" id="CHEBI:43474"/>
        <dbReference type="ChEBI" id="CHEBI:58429"/>
        <dbReference type="EC" id="3.1.3.12"/>
    </reaction>
</comment>
<dbReference type="Gene3D" id="3.40.50.1000">
    <property type="entry name" value="HAD superfamily/HAD-like"/>
    <property type="match status" value="1"/>
</dbReference>
<protein>
    <recommendedName>
        <fullName evidence="4">Trehalose 6-phosphate phosphatase</fullName>
        <ecNumber evidence="4">3.1.3.12</ecNumber>
    </recommendedName>
</protein>
<comment type="function">
    <text evidence="4">Removes the phosphate from trehalose 6-phosphate to produce free trehalose.</text>
</comment>
<sequence>MDPRDTSAPETRAQTLPAPPTLAELLLTTPVALFLDFDGTLVEIADTPDTIEVPGELGPRLRLLASRMDGRLAIVSGRSIDDIATHFDSEGLARAGSHGASRFAADGARLGEEPAGLDDDTVQLLTAYADKTGCHLERKSHGAALHFRQVPEAGDAAIAFATELARRKGLDVKTGKAVIELVQRGATKAAAVTAFMATEPFKGATPIFIGDDVTDEDGFRSATAHGGFGILVGNRDGSAARYALPNVPSVHDWLTMWSDAK</sequence>
<dbReference type="InterPro" id="IPR044651">
    <property type="entry name" value="OTSB-like"/>
</dbReference>
<gene>
    <name evidence="5" type="primary">otsB</name>
    <name evidence="5" type="ORF">HME9302_00798</name>
</gene>
<keyword evidence="4" id="KW-0460">Magnesium</keyword>
<keyword evidence="4" id="KW-0479">Metal-binding</keyword>
<dbReference type="InterPro" id="IPR006379">
    <property type="entry name" value="HAD-SF_hydro_IIB"/>
</dbReference>
<evidence type="ECO:0000256" key="1">
    <source>
        <dbReference type="ARBA" id="ARBA00005199"/>
    </source>
</evidence>
<dbReference type="PANTHER" id="PTHR43768">
    <property type="entry name" value="TREHALOSE 6-PHOSPHATE PHOSPHATASE"/>
    <property type="match status" value="1"/>
</dbReference>
<evidence type="ECO:0000313" key="5">
    <source>
        <dbReference type="EMBL" id="RDC59608.1"/>
    </source>
</evidence>
<dbReference type="EMBL" id="QBKA01000002">
    <property type="protein sequence ID" value="RDC59608.1"/>
    <property type="molecule type" value="Genomic_DNA"/>
</dbReference>
<evidence type="ECO:0000256" key="2">
    <source>
        <dbReference type="ARBA" id="ARBA00008770"/>
    </source>
</evidence>
<accession>A0A369QBI2</accession>
<dbReference type="PANTHER" id="PTHR43768:SF3">
    <property type="entry name" value="TREHALOSE 6-PHOSPHATE PHOSPHATASE"/>
    <property type="match status" value="1"/>
</dbReference>
<evidence type="ECO:0000313" key="6">
    <source>
        <dbReference type="Proteomes" id="UP000253727"/>
    </source>
</evidence>
<dbReference type="InterPro" id="IPR036412">
    <property type="entry name" value="HAD-like_sf"/>
</dbReference>
<evidence type="ECO:0000256" key="4">
    <source>
        <dbReference type="RuleBase" id="RU361117"/>
    </source>
</evidence>
<dbReference type="RefSeq" id="WP_115365933.1">
    <property type="nucleotide sequence ID" value="NZ_QBKA01000002.1"/>
</dbReference>
<dbReference type="EC" id="3.1.3.12" evidence="4"/>